<organism evidence="2">
    <name type="scientific">Lichtheimia ramosa</name>
    <dbReference type="NCBI Taxonomy" id="688394"/>
    <lineage>
        <taxon>Eukaryota</taxon>
        <taxon>Fungi</taxon>
        <taxon>Fungi incertae sedis</taxon>
        <taxon>Mucoromycota</taxon>
        <taxon>Mucoromycotina</taxon>
        <taxon>Mucoromycetes</taxon>
        <taxon>Mucorales</taxon>
        <taxon>Lichtheimiaceae</taxon>
        <taxon>Lichtheimia</taxon>
    </lineage>
</organism>
<dbReference type="EMBL" id="LK023385">
    <property type="protein sequence ID" value="CDS13734.1"/>
    <property type="molecule type" value="Genomic_DNA"/>
</dbReference>
<dbReference type="InterPro" id="IPR036047">
    <property type="entry name" value="F-box-like_dom_sf"/>
</dbReference>
<sequence length="569" mass="65478">MKLPIEIIRQVLLFIDSAEDKCTCLTVCRLWYSITRPLLYKHVSLQSWDQLDQFVSTLVSAPTYGEYVRELAIGDDIAPSRYDFDSIARTCRHLEAIDFYQDHWDELNDEIFCRWSRLTRIPAIDSRRILEWIGDHSMLQHLHLVDECLTSAADVVTRISHLQHLTLESSTYQSMLLMPILNASVGRIQSLTLVHIRIKDDIVHLPPSSTNLTMMSIAFEGHLCLTPQLRHLHASSVFVKKQVRYDMDSGGLVPNLKSLSLDNITADHLEPYLIHVDPRRLKKLSFRALLLSDHPSTDNLSTIETRPTHDFISQLYHANDTTFVILSAGKNLTTLELDGVNINIKRLVYDDESLPHLQHLILSSGDDTAKAVHSSDATQSSFHPQESHRLLTTLQVKNFLITDLVSMAQWTKRLIVHDCFCYIPPGTCVTILHHRLDTLHISNTRFTYELYGIDHKMERCSVIGIIDSVNDEQAPCNYRNITHFYHACWDGAVQRLTSEQAKLVADSHDMCRNQWKYNPFMQLQQVQEQVFRAICKCRFHFGVITIQRRHIQELCFNHKLIPITGAVVK</sequence>
<gene>
    <name evidence="2" type="ORF">LRAMOSA05908</name>
</gene>
<protein>
    <recommendedName>
        <fullName evidence="1">F-box domain-containing protein</fullName>
    </recommendedName>
</protein>
<proteinExistence type="predicted"/>
<evidence type="ECO:0000259" key="1">
    <source>
        <dbReference type="PROSITE" id="PS50181"/>
    </source>
</evidence>
<dbReference type="InterPro" id="IPR032675">
    <property type="entry name" value="LRR_dom_sf"/>
</dbReference>
<dbReference type="SUPFAM" id="SSF52047">
    <property type="entry name" value="RNI-like"/>
    <property type="match status" value="1"/>
</dbReference>
<dbReference type="InterPro" id="IPR001810">
    <property type="entry name" value="F-box_dom"/>
</dbReference>
<name>A0A077X2L5_9FUNG</name>
<feature type="domain" description="F-box" evidence="1">
    <location>
        <begin position="1"/>
        <end position="51"/>
    </location>
</feature>
<dbReference type="Pfam" id="PF12937">
    <property type="entry name" value="F-box-like"/>
    <property type="match status" value="1"/>
</dbReference>
<dbReference type="AlphaFoldDB" id="A0A077X2L5"/>
<dbReference type="CDD" id="cd09917">
    <property type="entry name" value="F-box_SF"/>
    <property type="match status" value="1"/>
</dbReference>
<dbReference type="SUPFAM" id="SSF81383">
    <property type="entry name" value="F-box domain"/>
    <property type="match status" value="1"/>
</dbReference>
<evidence type="ECO:0000313" key="2">
    <source>
        <dbReference type="EMBL" id="CDS13734.1"/>
    </source>
</evidence>
<dbReference type="OrthoDB" id="2255950at2759"/>
<accession>A0A077X2L5</accession>
<reference evidence="2" key="1">
    <citation type="journal article" date="2014" name="Genome Announc.">
        <title>De novo whole-genome sequence and genome annotation of Lichtheimia ramosa.</title>
        <authorList>
            <person name="Linde J."/>
            <person name="Schwartze V."/>
            <person name="Binder U."/>
            <person name="Lass-Florl C."/>
            <person name="Voigt K."/>
            <person name="Horn F."/>
        </authorList>
    </citation>
    <scope>NUCLEOTIDE SEQUENCE</scope>
    <source>
        <strain evidence="2">JMRC FSU:6197</strain>
    </source>
</reference>
<dbReference type="Gene3D" id="3.80.10.10">
    <property type="entry name" value="Ribonuclease Inhibitor"/>
    <property type="match status" value="1"/>
</dbReference>
<dbReference type="PROSITE" id="PS50181">
    <property type="entry name" value="FBOX"/>
    <property type="match status" value="1"/>
</dbReference>